<dbReference type="PANTHER" id="PTHR12555">
    <property type="entry name" value="UBIQUITIN FUSION DEGRADATON PROTEIN 1"/>
    <property type="match status" value="1"/>
</dbReference>
<dbReference type="AlphaFoldDB" id="A0A5J4V4Y7"/>
<dbReference type="PANTHER" id="PTHR12555:SF13">
    <property type="entry name" value="UBIQUITIN RECOGNITION FACTOR IN ER-ASSOCIATED DEGRADATION PROTEIN 1"/>
    <property type="match status" value="1"/>
</dbReference>
<dbReference type="Proteomes" id="UP000324800">
    <property type="component" value="Unassembled WGS sequence"/>
</dbReference>
<dbReference type="Gene3D" id="3.10.330.10">
    <property type="match status" value="1"/>
</dbReference>
<dbReference type="InterPro" id="IPR042299">
    <property type="entry name" value="Ufd1-like_Nn"/>
</dbReference>
<dbReference type="GO" id="GO:0036503">
    <property type="term" value="P:ERAD pathway"/>
    <property type="evidence" value="ECO:0007669"/>
    <property type="project" value="TreeGrafter"/>
</dbReference>
<dbReference type="Gene3D" id="2.40.40.50">
    <property type="entry name" value="Ubiquitin fusion degradation protein UFD1, N-terminal domain"/>
    <property type="match status" value="1"/>
</dbReference>
<protein>
    <submittedName>
        <fullName evidence="1">Uncharacterized protein</fullName>
    </submittedName>
</protein>
<dbReference type="GO" id="GO:0031593">
    <property type="term" value="F:polyubiquitin modification-dependent protein binding"/>
    <property type="evidence" value="ECO:0007669"/>
    <property type="project" value="TreeGrafter"/>
</dbReference>
<sequence>MNRIHRLKKASYDQERLIKCTNRVYVPRVWDNILFTEEAEKYCVPPLFELTSLKDGKKVYAGFENYTELNFVIVPPWVLQSLGDENDNVSVSLVHKLSPCTGMRLSPISNLFFDEIDQQEFCLLNALHFKYSAITKGQIIDLAFGPKTFKVLVDEVFTESGEETQSVWIIDTEASLSIGERYYVEKYVNLEMNKPTEEMFVDSGDYKYLRLMHVRNTSCLCINVDTNIGDTA</sequence>
<dbReference type="GO" id="GO:0034098">
    <property type="term" value="C:VCP-NPL4-UFD1 AAA ATPase complex"/>
    <property type="evidence" value="ECO:0007669"/>
    <property type="project" value="TreeGrafter"/>
</dbReference>
<dbReference type="InterPro" id="IPR004854">
    <property type="entry name" value="Ufd1-like"/>
</dbReference>
<dbReference type="OrthoDB" id="2419559at2759"/>
<evidence type="ECO:0000313" key="1">
    <source>
        <dbReference type="EMBL" id="KAA6377667.1"/>
    </source>
</evidence>
<accession>A0A5J4V4Y7</accession>
<gene>
    <name evidence="1" type="ORF">EZS28_026805</name>
</gene>
<comment type="caution">
    <text evidence="1">The sequence shown here is derived from an EMBL/GenBank/DDBJ whole genome shotgun (WGS) entry which is preliminary data.</text>
</comment>
<evidence type="ECO:0000313" key="2">
    <source>
        <dbReference type="Proteomes" id="UP000324800"/>
    </source>
</evidence>
<name>A0A5J4V4Y7_9EUKA</name>
<dbReference type="GO" id="GO:0006511">
    <property type="term" value="P:ubiquitin-dependent protein catabolic process"/>
    <property type="evidence" value="ECO:0007669"/>
    <property type="project" value="InterPro"/>
</dbReference>
<feature type="non-terminal residue" evidence="1">
    <location>
        <position position="232"/>
    </location>
</feature>
<organism evidence="1 2">
    <name type="scientific">Streblomastix strix</name>
    <dbReference type="NCBI Taxonomy" id="222440"/>
    <lineage>
        <taxon>Eukaryota</taxon>
        <taxon>Metamonada</taxon>
        <taxon>Preaxostyla</taxon>
        <taxon>Oxymonadida</taxon>
        <taxon>Streblomastigidae</taxon>
        <taxon>Streblomastix</taxon>
    </lineage>
</organism>
<proteinExistence type="predicted"/>
<reference evidence="1 2" key="1">
    <citation type="submission" date="2019-03" db="EMBL/GenBank/DDBJ databases">
        <title>Single cell metagenomics reveals metabolic interactions within the superorganism composed of flagellate Streblomastix strix and complex community of Bacteroidetes bacteria on its surface.</title>
        <authorList>
            <person name="Treitli S.C."/>
            <person name="Kolisko M."/>
            <person name="Husnik F."/>
            <person name="Keeling P."/>
            <person name="Hampl V."/>
        </authorList>
    </citation>
    <scope>NUCLEOTIDE SEQUENCE [LARGE SCALE GENOMIC DNA]</scope>
    <source>
        <strain evidence="1">ST1C</strain>
    </source>
</reference>
<dbReference type="EMBL" id="SNRW01009656">
    <property type="protein sequence ID" value="KAA6377667.1"/>
    <property type="molecule type" value="Genomic_DNA"/>
</dbReference>